<name>A0A2H4U6M4_METSM</name>
<comment type="subcellular location">
    <subcellularLocation>
        <location evidence="1">Cell membrane</location>
        <topology evidence="1">Multi-pass membrane protein</topology>
    </subcellularLocation>
</comment>
<dbReference type="InterPro" id="IPR003339">
    <property type="entry name" value="ABC/ECF_trnsptr_transmembrane"/>
</dbReference>
<dbReference type="PANTHER" id="PTHR43723:SF1">
    <property type="entry name" value="COBALT TRANSPORT PROTEIN CBIQ"/>
    <property type="match status" value="1"/>
</dbReference>
<proteinExistence type="predicted"/>
<dbReference type="CDD" id="cd16914">
    <property type="entry name" value="EcfT"/>
    <property type="match status" value="1"/>
</dbReference>
<dbReference type="Pfam" id="PF02361">
    <property type="entry name" value="CbiQ"/>
    <property type="match status" value="1"/>
</dbReference>
<evidence type="ECO:0000256" key="7">
    <source>
        <dbReference type="SAM" id="Phobius"/>
    </source>
</evidence>
<feature type="transmembrane region" description="Helical" evidence="7">
    <location>
        <begin position="67"/>
        <end position="88"/>
    </location>
</feature>
<evidence type="ECO:0000256" key="2">
    <source>
        <dbReference type="ARBA" id="ARBA00022475"/>
    </source>
</evidence>
<keyword evidence="4 7" id="KW-1133">Transmembrane helix</keyword>
<feature type="transmembrane region" description="Helical" evidence="7">
    <location>
        <begin position="109"/>
        <end position="128"/>
    </location>
</feature>
<accession>A0A2H4U6M4</accession>
<feature type="transmembrane region" description="Helical" evidence="7">
    <location>
        <begin position="43"/>
        <end position="61"/>
    </location>
</feature>
<dbReference type="PANTHER" id="PTHR43723">
    <property type="entry name" value="COBALT TRANSPORT PROTEIN CBIQ"/>
    <property type="match status" value="1"/>
</dbReference>
<sequence>MKFDMDYIAHHNRLTLMNSYYKIVIAMGLMIITLILNNLYFDVIIFALMLILIVGVARISFKSYLKFISIPAVFTIITCVFLLFFFGTGNIVWDSHFYGIAIRQDAVDLAIYTFFRIFACFSCLGFLGLTTPIAEVLHSLEVIKVPKIVIEIALLMYNTIFIFLNEIDIMKKAQETRLGYNGYKTSFKSVAMLGSNIFLRSMDKAESLQHSLDSRGYDGEIPMYKPQNRSDD</sequence>
<dbReference type="GO" id="GO:0043190">
    <property type="term" value="C:ATP-binding cassette (ABC) transporter complex"/>
    <property type="evidence" value="ECO:0007669"/>
    <property type="project" value="InterPro"/>
</dbReference>
<keyword evidence="3 7" id="KW-0812">Transmembrane</keyword>
<evidence type="ECO:0000313" key="8">
    <source>
        <dbReference type="EMBL" id="ATZ59777.1"/>
    </source>
</evidence>
<keyword evidence="2" id="KW-1003">Cell membrane</keyword>
<evidence type="ECO:0000313" key="9">
    <source>
        <dbReference type="Proteomes" id="UP000232133"/>
    </source>
</evidence>
<dbReference type="GO" id="GO:0006824">
    <property type="term" value="P:cobalt ion transport"/>
    <property type="evidence" value="ECO:0007669"/>
    <property type="project" value="InterPro"/>
</dbReference>
<dbReference type="Proteomes" id="UP000232133">
    <property type="component" value="Chromosome"/>
</dbReference>
<evidence type="ECO:0000256" key="4">
    <source>
        <dbReference type="ARBA" id="ARBA00022989"/>
    </source>
</evidence>
<gene>
    <name evidence="8" type="ORF">BK798_04755</name>
</gene>
<protein>
    <submittedName>
        <fullName evidence="8">Cobalt ECF transporter T component CbiQ</fullName>
    </submittedName>
</protein>
<evidence type="ECO:0000256" key="5">
    <source>
        <dbReference type="ARBA" id="ARBA00023136"/>
    </source>
</evidence>
<evidence type="ECO:0000256" key="6">
    <source>
        <dbReference type="SAM" id="MobiDB-lite"/>
    </source>
</evidence>
<dbReference type="EMBL" id="CP017803">
    <property type="protein sequence ID" value="ATZ59777.1"/>
    <property type="molecule type" value="Genomic_DNA"/>
</dbReference>
<dbReference type="AlphaFoldDB" id="A0A2H4U6M4"/>
<evidence type="ECO:0000256" key="3">
    <source>
        <dbReference type="ARBA" id="ARBA00022692"/>
    </source>
</evidence>
<evidence type="ECO:0000256" key="1">
    <source>
        <dbReference type="ARBA" id="ARBA00004651"/>
    </source>
</evidence>
<dbReference type="InterPro" id="IPR052770">
    <property type="entry name" value="Cobalt_transport_CbiQ"/>
</dbReference>
<organism evidence="8 9">
    <name type="scientific">Methanobrevibacter smithii</name>
    <dbReference type="NCBI Taxonomy" id="2173"/>
    <lineage>
        <taxon>Archaea</taxon>
        <taxon>Methanobacteriati</taxon>
        <taxon>Methanobacteriota</taxon>
        <taxon>Methanomada group</taxon>
        <taxon>Methanobacteria</taxon>
        <taxon>Methanobacteriales</taxon>
        <taxon>Methanobacteriaceae</taxon>
        <taxon>Methanobrevibacter</taxon>
    </lineage>
</organism>
<feature type="region of interest" description="Disordered" evidence="6">
    <location>
        <begin position="213"/>
        <end position="232"/>
    </location>
</feature>
<feature type="transmembrane region" description="Helical" evidence="7">
    <location>
        <begin position="148"/>
        <end position="167"/>
    </location>
</feature>
<dbReference type="GeneID" id="35118663"/>
<feature type="transmembrane region" description="Helical" evidence="7">
    <location>
        <begin position="20"/>
        <end position="36"/>
    </location>
</feature>
<dbReference type="InterPro" id="IPR012809">
    <property type="entry name" value="ECF_CbiQ"/>
</dbReference>
<keyword evidence="5 7" id="KW-0472">Membrane</keyword>
<dbReference type="NCBIfam" id="TIGR02454">
    <property type="entry name" value="ECF_T_CbiQ"/>
    <property type="match status" value="1"/>
</dbReference>
<reference evidence="8 9" key="1">
    <citation type="submission" date="2016-10" db="EMBL/GenBank/DDBJ databases">
        <authorList>
            <person name="Varghese N."/>
        </authorList>
    </citation>
    <scope>NUCLEOTIDE SEQUENCE [LARGE SCALE GENOMIC DNA]</scope>
    <source>
        <strain evidence="8 9">KB11</strain>
    </source>
</reference>
<dbReference type="RefSeq" id="WP_100815496.1">
    <property type="nucleotide sequence ID" value="NZ_CP017803.1"/>
</dbReference>